<keyword evidence="3" id="KW-1185">Reference proteome</keyword>
<dbReference type="OrthoDB" id="1751340at2759"/>
<keyword evidence="1" id="KW-0812">Transmembrane</keyword>
<protein>
    <submittedName>
        <fullName evidence="2">Uncharacterized protein</fullName>
    </submittedName>
</protein>
<dbReference type="EMBL" id="QPKB01000003">
    <property type="protein sequence ID" value="RWR78433.1"/>
    <property type="molecule type" value="Genomic_DNA"/>
</dbReference>
<keyword evidence="1" id="KW-0472">Membrane</keyword>
<feature type="transmembrane region" description="Helical" evidence="1">
    <location>
        <begin position="55"/>
        <end position="76"/>
    </location>
</feature>
<organism evidence="2 3">
    <name type="scientific">Cinnamomum micranthum f. kanehirae</name>
    <dbReference type="NCBI Taxonomy" id="337451"/>
    <lineage>
        <taxon>Eukaryota</taxon>
        <taxon>Viridiplantae</taxon>
        <taxon>Streptophyta</taxon>
        <taxon>Embryophyta</taxon>
        <taxon>Tracheophyta</taxon>
        <taxon>Spermatophyta</taxon>
        <taxon>Magnoliopsida</taxon>
        <taxon>Magnoliidae</taxon>
        <taxon>Laurales</taxon>
        <taxon>Lauraceae</taxon>
        <taxon>Cinnamomum</taxon>
    </lineage>
</organism>
<sequence>MRSPYPFHLLSTSDKAPYEDPSSVAIALILASLTSIILLLTLFPSSLPSIRSLTTLAISSLFTTPLSSALGLTATFRSSTSNNALVLCSAYSGHAIMGTPCTMLSSVEFHPQCERNPPVDSWLRTSICITHEGTTWPTPFVLSKNPSGKKSNGS</sequence>
<evidence type="ECO:0000256" key="1">
    <source>
        <dbReference type="SAM" id="Phobius"/>
    </source>
</evidence>
<proteinExistence type="predicted"/>
<name>A0A3S3NZR7_9MAGN</name>
<dbReference type="Proteomes" id="UP000283530">
    <property type="component" value="Unassembled WGS sequence"/>
</dbReference>
<reference evidence="2 3" key="1">
    <citation type="journal article" date="2019" name="Nat. Plants">
        <title>Stout camphor tree genome fills gaps in understanding of flowering plant genome evolution.</title>
        <authorList>
            <person name="Chaw S.M."/>
            <person name="Liu Y.C."/>
            <person name="Wu Y.W."/>
            <person name="Wang H.Y."/>
            <person name="Lin C.I."/>
            <person name="Wu C.S."/>
            <person name="Ke H.M."/>
            <person name="Chang L.Y."/>
            <person name="Hsu C.Y."/>
            <person name="Yang H.T."/>
            <person name="Sudianto E."/>
            <person name="Hsu M.H."/>
            <person name="Wu K.P."/>
            <person name="Wang L.N."/>
            <person name="Leebens-Mack J.H."/>
            <person name="Tsai I.J."/>
        </authorList>
    </citation>
    <scope>NUCLEOTIDE SEQUENCE [LARGE SCALE GENOMIC DNA]</scope>
    <source>
        <strain evidence="3">cv. Chaw 1501</strain>
        <tissue evidence="2">Young leaves</tissue>
    </source>
</reference>
<evidence type="ECO:0000313" key="3">
    <source>
        <dbReference type="Proteomes" id="UP000283530"/>
    </source>
</evidence>
<accession>A0A3S3NZR7</accession>
<dbReference type="AlphaFoldDB" id="A0A3S3NZR7"/>
<keyword evidence="1" id="KW-1133">Transmembrane helix</keyword>
<evidence type="ECO:0000313" key="2">
    <source>
        <dbReference type="EMBL" id="RWR78433.1"/>
    </source>
</evidence>
<feature type="transmembrane region" description="Helical" evidence="1">
    <location>
        <begin position="24"/>
        <end position="43"/>
    </location>
</feature>
<comment type="caution">
    <text evidence="2">The sequence shown here is derived from an EMBL/GenBank/DDBJ whole genome shotgun (WGS) entry which is preliminary data.</text>
</comment>
<gene>
    <name evidence="2" type="ORF">CKAN_00696400</name>
</gene>